<evidence type="ECO:0000256" key="1">
    <source>
        <dbReference type="SAM" id="Phobius"/>
    </source>
</evidence>
<gene>
    <name evidence="2" type="ORF">ECRASSUSDP1_LOCUS15186</name>
</gene>
<keyword evidence="1" id="KW-0472">Membrane</keyword>
<dbReference type="Proteomes" id="UP001295684">
    <property type="component" value="Unassembled WGS sequence"/>
</dbReference>
<keyword evidence="1" id="KW-1133">Transmembrane helix</keyword>
<protein>
    <submittedName>
        <fullName evidence="2">Uncharacterized protein</fullName>
    </submittedName>
</protein>
<evidence type="ECO:0000313" key="3">
    <source>
        <dbReference type="Proteomes" id="UP001295684"/>
    </source>
</evidence>
<evidence type="ECO:0000313" key="2">
    <source>
        <dbReference type="EMBL" id="CAI2373837.1"/>
    </source>
</evidence>
<name>A0AAD2CY71_EUPCR</name>
<comment type="caution">
    <text evidence="2">The sequence shown here is derived from an EMBL/GenBank/DDBJ whole genome shotgun (WGS) entry which is preliminary data.</text>
</comment>
<proteinExistence type="predicted"/>
<feature type="transmembrane region" description="Helical" evidence="1">
    <location>
        <begin position="99"/>
        <end position="125"/>
    </location>
</feature>
<feature type="transmembrane region" description="Helical" evidence="1">
    <location>
        <begin position="155"/>
        <end position="183"/>
    </location>
</feature>
<dbReference type="AlphaFoldDB" id="A0AAD2CY71"/>
<keyword evidence="1" id="KW-0812">Transmembrane</keyword>
<feature type="transmembrane region" description="Helical" evidence="1">
    <location>
        <begin position="64"/>
        <end position="87"/>
    </location>
</feature>
<sequence length="241" mass="27872">MRKRRLHRCALLIRAFGCIYLVITLVRSVSSGLEFFYDTAEVGLRIEESEAENNYIAPRRGYLALFYFFYCSSVYISLFCSYLFIAKSFSPTRASTWKLWWWILLLFLLQLLWLILSHMCLYIGLKDKIASMKKDSQESSSGTEDKIKVEEVEDIIIMEAIIAFVIPCLCSCVTSTLILSGLYKYHTIAKEYDIYCGLRSIDLTAIQPIPQIRSYTKMQDPSEKIVRGEVINLPTKEQLNT</sequence>
<dbReference type="EMBL" id="CAMPGE010015202">
    <property type="protein sequence ID" value="CAI2373837.1"/>
    <property type="molecule type" value="Genomic_DNA"/>
</dbReference>
<feature type="transmembrane region" description="Helical" evidence="1">
    <location>
        <begin position="12"/>
        <end position="30"/>
    </location>
</feature>
<reference evidence="2" key="1">
    <citation type="submission" date="2023-07" db="EMBL/GenBank/DDBJ databases">
        <authorList>
            <consortium name="AG Swart"/>
            <person name="Singh M."/>
            <person name="Singh A."/>
            <person name="Seah K."/>
            <person name="Emmerich C."/>
        </authorList>
    </citation>
    <scope>NUCLEOTIDE SEQUENCE</scope>
    <source>
        <strain evidence="2">DP1</strain>
    </source>
</reference>
<keyword evidence="3" id="KW-1185">Reference proteome</keyword>
<accession>A0AAD2CY71</accession>
<organism evidence="2 3">
    <name type="scientific">Euplotes crassus</name>
    <dbReference type="NCBI Taxonomy" id="5936"/>
    <lineage>
        <taxon>Eukaryota</taxon>
        <taxon>Sar</taxon>
        <taxon>Alveolata</taxon>
        <taxon>Ciliophora</taxon>
        <taxon>Intramacronucleata</taxon>
        <taxon>Spirotrichea</taxon>
        <taxon>Hypotrichia</taxon>
        <taxon>Euplotida</taxon>
        <taxon>Euplotidae</taxon>
        <taxon>Moneuplotes</taxon>
    </lineage>
</organism>